<dbReference type="SUPFAM" id="SSF51316">
    <property type="entry name" value="Mss4-like"/>
    <property type="match status" value="1"/>
</dbReference>
<dbReference type="OrthoDB" id="10248936at2759"/>
<accession>A0A2T4H5M3</accession>
<dbReference type="PROSITE" id="PS01003">
    <property type="entry name" value="TCTP_2"/>
    <property type="match status" value="1"/>
</dbReference>
<dbReference type="PROSITE" id="PS01002">
    <property type="entry name" value="TCTP_1"/>
    <property type="match status" value="1"/>
</dbReference>
<dbReference type="Gene3D" id="2.170.150.10">
    <property type="entry name" value="Metal Binding Protein, Guanine Nucleotide Exchange Factor, Chain A"/>
    <property type="match status" value="1"/>
</dbReference>
<dbReference type="InterPro" id="IPR011057">
    <property type="entry name" value="Mss4-like_sf"/>
</dbReference>
<dbReference type="OMA" id="CAMITEG"/>
<dbReference type="PRINTS" id="PR01653">
    <property type="entry name" value="TCTPROTEIN"/>
</dbReference>
<dbReference type="PANTHER" id="PTHR11991">
    <property type="entry name" value="TRANSLATIONALLY CONTROLLED TUMOR PROTEIN-RELATED"/>
    <property type="match status" value="1"/>
</dbReference>
<reference evidence="5" key="2">
    <citation type="submission" date="2020-11" db="EMBL/GenBank/DDBJ databases">
        <title>The chromosome-scale genome resource for two endophytic Fusarium species: F. culmorum and F. pseudograminearum.</title>
        <authorList>
            <person name="Yuan Z."/>
        </authorList>
    </citation>
    <scope>NUCLEOTIDE SEQUENCE</scope>
    <source>
        <strain evidence="5">Class2-1B</strain>
    </source>
</reference>
<evidence type="ECO:0000259" key="3">
    <source>
        <dbReference type="PROSITE" id="PS51797"/>
    </source>
</evidence>
<dbReference type="EMBL" id="CP064750">
    <property type="protein sequence ID" value="QPC68129.1"/>
    <property type="molecule type" value="Genomic_DNA"/>
</dbReference>
<feature type="domain" description="TCTP" evidence="3">
    <location>
        <begin position="1"/>
        <end position="170"/>
    </location>
</feature>
<evidence type="ECO:0000313" key="5">
    <source>
        <dbReference type="EMBL" id="QPC68129.1"/>
    </source>
</evidence>
<dbReference type="AlphaFoldDB" id="A0A2T4H5M3"/>
<dbReference type="Pfam" id="PF00838">
    <property type="entry name" value="TCTP"/>
    <property type="match status" value="1"/>
</dbReference>
<name>A0A2T4H5M3_FUSCU</name>
<dbReference type="InterPro" id="IPR011323">
    <property type="entry name" value="Mss4/transl-control_tumour"/>
</dbReference>
<organism evidence="4 6">
    <name type="scientific">Fusarium culmorum</name>
    <dbReference type="NCBI Taxonomy" id="5516"/>
    <lineage>
        <taxon>Eukaryota</taxon>
        <taxon>Fungi</taxon>
        <taxon>Dikarya</taxon>
        <taxon>Ascomycota</taxon>
        <taxon>Pezizomycotina</taxon>
        <taxon>Sordariomycetes</taxon>
        <taxon>Hypocreomycetidae</taxon>
        <taxon>Hypocreales</taxon>
        <taxon>Nectriaceae</taxon>
        <taxon>Fusarium</taxon>
    </lineage>
</organism>
<evidence type="ECO:0000256" key="2">
    <source>
        <dbReference type="PROSITE-ProRule" id="PRU01133"/>
    </source>
</evidence>
<dbReference type="InterPro" id="IPR034737">
    <property type="entry name" value="TCTP"/>
</dbReference>
<comment type="similarity">
    <text evidence="2">Belongs to the TCTP family.</text>
</comment>
<dbReference type="GO" id="GO:0005737">
    <property type="term" value="C:cytoplasm"/>
    <property type="evidence" value="ECO:0007669"/>
    <property type="project" value="TreeGrafter"/>
</dbReference>
<reference evidence="4 6" key="1">
    <citation type="submission" date="2018-02" db="EMBL/GenBank/DDBJ databases">
        <title>Fusarium culmorum secondary metabolites in fungal-bacterial-plant interactions.</title>
        <authorList>
            <person name="Schmidt R."/>
        </authorList>
    </citation>
    <scope>NUCLEOTIDE SEQUENCE [LARGE SCALE GENOMIC DNA]</scope>
    <source>
        <strain evidence="4 6">PV</strain>
    </source>
</reference>
<evidence type="ECO:0000313" key="6">
    <source>
        <dbReference type="Proteomes" id="UP000241587"/>
    </source>
</evidence>
<dbReference type="FunFam" id="2.170.150.10:FF:000002">
    <property type="entry name" value="Translationally-controlled tumor protein homolog"/>
    <property type="match status" value="1"/>
</dbReference>
<dbReference type="PANTHER" id="PTHR11991:SF0">
    <property type="entry name" value="TRANSLATIONALLY-CONTROLLED TUMOR PROTEIN"/>
    <property type="match status" value="1"/>
</dbReference>
<dbReference type="PROSITE" id="PS51797">
    <property type="entry name" value="TCTP_3"/>
    <property type="match status" value="1"/>
</dbReference>
<dbReference type="EMBL" id="PVEM01000002">
    <property type="protein sequence ID" value="PTD11120.1"/>
    <property type="molecule type" value="Genomic_DNA"/>
</dbReference>
<proteinExistence type="inferred from homology"/>
<gene>
    <name evidence="4" type="ORF">FCULG_00011388</name>
    <name evidence="5" type="ORF">HYE67_010360</name>
</gene>
<dbReference type="InterPro" id="IPR018103">
    <property type="entry name" value="Translation_control_tumour_CS"/>
</dbReference>
<evidence type="ECO:0000313" key="4">
    <source>
        <dbReference type="EMBL" id="PTD11120.1"/>
    </source>
</evidence>
<protein>
    <recommendedName>
        <fullName evidence="1">Translationally-controlled tumor protein homolog</fullName>
    </recommendedName>
</protein>
<evidence type="ECO:0000256" key="1">
    <source>
        <dbReference type="ARBA" id="ARBA00014759"/>
    </source>
</evidence>
<sequence>MLIYNDILNGDELISDSYDLKEVDGIVYEADCAMIEEGAVEVNIGANASAEEAAEDLDDTTVKVNNIVSSFRLQSTTFDKKSYLAYLKGYMKSVKAKLQENGASADEIKAFETGASKFVKDTLLPKFKDFEFYTGESMDPDGMVVLLNYREDGVTPYTIFWKHGLKETKV</sequence>
<dbReference type="InterPro" id="IPR018105">
    <property type="entry name" value="Translational_control_tumour_p"/>
</dbReference>
<dbReference type="GO" id="GO:0005509">
    <property type="term" value="F:calcium ion binding"/>
    <property type="evidence" value="ECO:0007669"/>
    <property type="project" value="TreeGrafter"/>
</dbReference>
<keyword evidence="6" id="KW-1185">Reference proteome</keyword>
<dbReference type="Proteomes" id="UP000663297">
    <property type="component" value="Chromosome 4"/>
</dbReference>
<dbReference type="Proteomes" id="UP000241587">
    <property type="component" value="Unassembled WGS sequence"/>
</dbReference>